<protein>
    <recommendedName>
        <fullName evidence="4">CxC1-like cysteine cluster associated with KDZ transposases domain-containing protein</fullName>
    </recommendedName>
</protein>
<name>A0A4S8LXY4_DENBC</name>
<evidence type="ECO:0008006" key="4">
    <source>
        <dbReference type="Google" id="ProtNLM"/>
    </source>
</evidence>
<dbReference type="PANTHER" id="PTHR33096">
    <property type="entry name" value="CXC2 DOMAIN-CONTAINING PROTEIN"/>
    <property type="match status" value="1"/>
</dbReference>
<dbReference type="OrthoDB" id="3364670at2759"/>
<sequence>MGGFRTRLRVPATQPSPVHHYSNANQFEVTETVVSSCRVRDEEKAPQVHLSHGRALIQDQTSFSNRENSFPDAEGLVGSGEPLYTSSKHAVKRQRLLERWQRIIPGLIEPYWETLHDTKNLHNTAQLQVMNNHCTCCQFPRELNIEIVRFNKYERITLWASDCKPAAQQLLRSGLFPCAPVYPTMAVDLRMLDFVTRLFLRVAPNHTAWCATVADYLRCQGYKLQGQVQGWDPLRCRFGNTLQWYNSLQAEAQVRLNSLLQHTRNQFREPSPSPNTEILDHRATVTEVEDEDYQRQRGPDYTSGPYDIELTEGDASTHRTARKRSHESDDNSEHPEEDVPLDRPSEYLRSRCPICFGGTFDRQNKQLTWSDVIVCLDANFTQRHQSERRDPARKHPDSFFLSDDEVQEVEARVESARAGRPTKKTKTGEEEQNEDDRMEPGMRVSKAVLDLCGETLAKVVSAGYDVTGLMALLCRHDRPLFVVNMSTPGERQHYAIALLEKLFQHLPSFVDVGLLYDIGCQLERSCFKWGFLEDDLERLTFAISVFHVFGHQWACQIIYNPRKCVGFGLSDGEGAGLWSSIQCLIAYTRVAGYHLRMYTLDSQLHFGNEENLLRMGTWILRKLRLSSEKRIENMKILEECESDLEFLRVQWQEQIRVQTQPLPCQSRNKGKRAVEECMQLRRGQKVLEKRMKLLEDIITNVNAASYEIAAAQLDLPKAVEDYNKATDKLRKKERALGAHEKTQLHRLINNSYVQKRMNALALKSRLRSRVQARKFELDRLERSYRRKRSDQHLKEHTADSVKRRDPDIQQLAQKYNKLVQEMRDLVMTKKAPRNAVVPEFIDTKKIFNVDVDDTIWQDTGLNGEDDGQAPPAWLADEKVRRGIQAMLEVDRCDEEDERLGVEMKSMKEWFSEEWRVLMDTIDTTENLATVYQLDLRHYSGHWEGEWGPSHEELADARSWEATGGLDVIEDEDHSQIEFEAEVDPELTEREEIIAMAEVYREDEGITIYY</sequence>
<feature type="region of interest" description="Disordered" evidence="1">
    <location>
        <begin position="413"/>
        <end position="439"/>
    </location>
</feature>
<dbReference type="EMBL" id="ML179225">
    <property type="protein sequence ID" value="THU94400.1"/>
    <property type="molecule type" value="Genomic_DNA"/>
</dbReference>
<dbReference type="AlphaFoldDB" id="A0A4S8LXY4"/>
<organism evidence="2 3">
    <name type="scientific">Dendrothele bispora (strain CBS 962.96)</name>
    <dbReference type="NCBI Taxonomy" id="1314807"/>
    <lineage>
        <taxon>Eukaryota</taxon>
        <taxon>Fungi</taxon>
        <taxon>Dikarya</taxon>
        <taxon>Basidiomycota</taxon>
        <taxon>Agaricomycotina</taxon>
        <taxon>Agaricomycetes</taxon>
        <taxon>Agaricomycetidae</taxon>
        <taxon>Agaricales</taxon>
        <taxon>Agaricales incertae sedis</taxon>
        <taxon>Dendrothele</taxon>
    </lineage>
</organism>
<gene>
    <name evidence="2" type="ORF">K435DRAFT_820010</name>
</gene>
<feature type="region of interest" description="Disordered" evidence="1">
    <location>
        <begin position="287"/>
        <end position="344"/>
    </location>
</feature>
<reference evidence="2 3" key="1">
    <citation type="journal article" date="2019" name="Nat. Ecol. Evol.">
        <title>Megaphylogeny resolves global patterns of mushroom evolution.</title>
        <authorList>
            <person name="Varga T."/>
            <person name="Krizsan K."/>
            <person name="Foldi C."/>
            <person name="Dima B."/>
            <person name="Sanchez-Garcia M."/>
            <person name="Sanchez-Ramirez S."/>
            <person name="Szollosi G.J."/>
            <person name="Szarkandi J.G."/>
            <person name="Papp V."/>
            <person name="Albert L."/>
            <person name="Andreopoulos W."/>
            <person name="Angelini C."/>
            <person name="Antonin V."/>
            <person name="Barry K.W."/>
            <person name="Bougher N.L."/>
            <person name="Buchanan P."/>
            <person name="Buyck B."/>
            <person name="Bense V."/>
            <person name="Catcheside P."/>
            <person name="Chovatia M."/>
            <person name="Cooper J."/>
            <person name="Damon W."/>
            <person name="Desjardin D."/>
            <person name="Finy P."/>
            <person name="Geml J."/>
            <person name="Haridas S."/>
            <person name="Hughes K."/>
            <person name="Justo A."/>
            <person name="Karasinski D."/>
            <person name="Kautmanova I."/>
            <person name="Kiss B."/>
            <person name="Kocsube S."/>
            <person name="Kotiranta H."/>
            <person name="LaButti K.M."/>
            <person name="Lechner B.E."/>
            <person name="Liimatainen K."/>
            <person name="Lipzen A."/>
            <person name="Lukacs Z."/>
            <person name="Mihaltcheva S."/>
            <person name="Morgado L.N."/>
            <person name="Niskanen T."/>
            <person name="Noordeloos M.E."/>
            <person name="Ohm R.A."/>
            <person name="Ortiz-Santana B."/>
            <person name="Ovrebo C."/>
            <person name="Racz N."/>
            <person name="Riley R."/>
            <person name="Savchenko A."/>
            <person name="Shiryaev A."/>
            <person name="Soop K."/>
            <person name="Spirin V."/>
            <person name="Szebenyi C."/>
            <person name="Tomsovsky M."/>
            <person name="Tulloss R.E."/>
            <person name="Uehling J."/>
            <person name="Grigoriev I.V."/>
            <person name="Vagvolgyi C."/>
            <person name="Papp T."/>
            <person name="Martin F.M."/>
            <person name="Miettinen O."/>
            <person name="Hibbett D.S."/>
            <person name="Nagy L.G."/>
        </authorList>
    </citation>
    <scope>NUCLEOTIDE SEQUENCE [LARGE SCALE GENOMIC DNA]</scope>
    <source>
        <strain evidence="2 3">CBS 962.96</strain>
    </source>
</reference>
<dbReference type="PANTHER" id="PTHR33096:SF1">
    <property type="entry name" value="CXC1-LIKE CYSTEINE CLUSTER ASSOCIATED WITH KDZ TRANSPOSASES DOMAIN-CONTAINING PROTEIN"/>
    <property type="match status" value="1"/>
</dbReference>
<dbReference type="InterPro" id="IPR040521">
    <property type="entry name" value="KDZ"/>
</dbReference>
<evidence type="ECO:0000313" key="2">
    <source>
        <dbReference type="EMBL" id="THU94400.1"/>
    </source>
</evidence>
<dbReference type="Pfam" id="PF18758">
    <property type="entry name" value="KDZ"/>
    <property type="match status" value="1"/>
</dbReference>
<proteinExistence type="predicted"/>
<evidence type="ECO:0000256" key="1">
    <source>
        <dbReference type="SAM" id="MobiDB-lite"/>
    </source>
</evidence>
<dbReference type="Proteomes" id="UP000297245">
    <property type="component" value="Unassembled WGS sequence"/>
</dbReference>
<accession>A0A4S8LXY4</accession>
<keyword evidence="3" id="KW-1185">Reference proteome</keyword>
<evidence type="ECO:0000313" key="3">
    <source>
        <dbReference type="Proteomes" id="UP000297245"/>
    </source>
</evidence>